<dbReference type="GO" id="GO:0004519">
    <property type="term" value="F:endonuclease activity"/>
    <property type="evidence" value="ECO:0007669"/>
    <property type="project" value="UniProtKB-KW"/>
</dbReference>
<keyword evidence="1" id="KW-0472">Membrane</keyword>
<proteinExistence type="predicted"/>
<keyword evidence="3" id="KW-0255">Endonuclease</keyword>
<evidence type="ECO:0000256" key="1">
    <source>
        <dbReference type="SAM" id="Phobius"/>
    </source>
</evidence>
<dbReference type="OrthoDB" id="3808618at2"/>
<keyword evidence="3" id="KW-0540">Nuclease</keyword>
<dbReference type="AlphaFoldDB" id="A0A0M6Y9S8"/>
<dbReference type="InterPro" id="IPR036691">
    <property type="entry name" value="Endo/exonu/phosph_ase_sf"/>
</dbReference>
<keyword evidence="4" id="KW-1185">Reference proteome</keyword>
<dbReference type="EMBL" id="CXST01000002">
    <property type="protein sequence ID" value="CTQ45560.1"/>
    <property type="molecule type" value="Genomic_DNA"/>
</dbReference>
<keyword evidence="3" id="KW-0378">Hydrolase</keyword>
<dbReference type="RefSeq" id="WP_055658655.1">
    <property type="nucleotide sequence ID" value="NZ_CXST01000002.1"/>
</dbReference>
<keyword evidence="1" id="KW-1133">Transmembrane helix</keyword>
<protein>
    <submittedName>
        <fullName evidence="3">Endonuclease/Exonuclease/phosphatase family protein</fullName>
    </submittedName>
</protein>
<gene>
    <name evidence="3" type="ORF">LAL4801_04014</name>
</gene>
<feature type="domain" description="Endonuclease/exonuclease/phosphatase" evidence="2">
    <location>
        <begin position="95"/>
        <end position="304"/>
    </location>
</feature>
<dbReference type="SUPFAM" id="SSF56219">
    <property type="entry name" value="DNase I-like"/>
    <property type="match status" value="1"/>
</dbReference>
<dbReference type="STRING" id="187304.B0E33_03270"/>
<evidence type="ECO:0000313" key="3">
    <source>
        <dbReference type="EMBL" id="CTQ45560.1"/>
    </source>
</evidence>
<evidence type="ECO:0000313" key="4">
    <source>
        <dbReference type="Proteomes" id="UP000048926"/>
    </source>
</evidence>
<dbReference type="Pfam" id="PF03372">
    <property type="entry name" value="Exo_endo_phos"/>
    <property type="match status" value="1"/>
</dbReference>
<accession>A0A0M6Y9S8</accession>
<evidence type="ECO:0000259" key="2">
    <source>
        <dbReference type="Pfam" id="PF03372"/>
    </source>
</evidence>
<keyword evidence="3" id="KW-0269">Exonuclease</keyword>
<reference evidence="4" key="1">
    <citation type="submission" date="2015-07" db="EMBL/GenBank/DDBJ databases">
        <authorList>
            <person name="Rodrigo-Torres Lidia"/>
            <person name="Arahal R.David."/>
        </authorList>
    </citation>
    <scope>NUCLEOTIDE SEQUENCE [LARGE SCALE GENOMIC DNA]</scope>
    <source>
        <strain evidence="4">CECT 4801</strain>
    </source>
</reference>
<organism evidence="3 4">
    <name type="scientific">Roseibium aggregatum</name>
    <dbReference type="NCBI Taxonomy" id="187304"/>
    <lineage>
        <taxon>Bacteria</taxon>
        <taxon>Pseudomonadati</taxon>
        <taxon>Pseudomonadota</taxon>
        <taxon>Alphaproteobacteria</taxon>
        <taxon>Hyphomicrobiales</taxon>
        <taxon>Stappiaceae</taxon>
        <taxon>Roseibium</taxon>
    </lineage>
</organism>
<name>A0A0M6Y9S8_9HYPH</name>
<dbReference type="Proteomes" id="UP000048926">
    <property type="component" value="Unassembled WGS sequence"/>
</dbReference>
<dbReference type="GO" id="GO:0004527">
    <property type="term" value="F:exonuclease activity"/>
    <property type="evidence" value="ECO:0007669"/>
    <property type="project" value="UniProtKB-KW"/>
</dbReference>
<dbReference type="InterPro" id="IPR005135">
    <property type="entry name" value="Endo/exonuclease/phosphatase"/>
</dbReference>
<keyword evidence="1" id="KW-0812">Transmembrane</keyword>
<feature type="transmembrane region" description="Helical" evidence="1">
    <location>
        <begin position="39"/>
        <end position="70"/>
    </location>
</feature>
<sequence length="320" mass="34501">MFHRTLVCLFAAFAIAVLASFLAAVGWPVDLLAHFQTQYVLAGLLFAAGFVFFRNWNMAALAICLSVVALMRMGIFDNGRFAPTADAAEPAISVVTANLFGSAAALGNLVEENSARGFDLMILTELPVPADQRLLDRFEGMLHVAGTRHQALGGRPAAVILSRTAPHSVELIPVGGNPYAITKAIYCGMQAEPCVSVLAVHTLPPFRRDFYLHQADILQKLASEVSRTPGPVLVAGDMNAASWAPLLKRFQETAGVRKAVCGSRWTPTWLAPVPGIGLELDHFFVRSGLGVKNCELGHFNGSDHWPVFAEFTVVDDKSSD</sequence>
<dbReference type="Gene3D" id="3.60.10.10">
    <property type="entry name" value="Endonuclease/exonuclease/phosphatase"/>
    <property type="match status" value="1"/>
</dbReference>